<feature type="domain" description="Nose resistant-to-fluoxetine protein N-terminal" evidence="2">
    <location>
        <begin position="161"/>
        <end position="238"/>
    </location>
</feature>
<name>A0ABM0K7X9_APLCA</name>
<evidence type="ECO:0000313" key="3">
    <source>
        <dbReference type="Proteomes" id="UP000694888"/>
    </source>
</evidence>
<dbReference type="PANTHER" id="PTHR11161">
    <property type="entry name" value="O-ACYLTRANSFERASE"/>
    <property type="match status" value="1"/>
</dbReference>
<dbReference type="Proteomes" id="UP000694888">
    <property type="component" value="Unplaced"/>
</dbReference>
<feature type="region of interest" description="Disordered" evidence="1">
    <location>
        <begin position="1"/>
        <end position="27"/>
    </location>
</feature>
<evidence type="ECO:0000256" key="1">
    <source>
        <dbReference type="SAM" id="MobiDB-lite"/>
    </source>
</evidence>
<dbReference type="InterPro" id="IPR052728">
    <property type="entry name" value="O2_lipid_transport_reg"/>
</dbReference>
<reference evidence="4" key="1">
    <citation type="submission" date="2025-08" db="UniProtKB">
        <authorList>
            <consortium name="RefSeq"/>
        </authorList>
    </citation>
    <scope>IDENTIFICATION</scope>
</reference>
<dbReference type="RefSeq" id="XP_005110925.2">
    <property type="nucleotide sequence ID" value="XM_005110868.3"/>
</dbReference>
<proteinExistence type="predicted"/>
<dbReference type="Pfam" id="PF20146">
    <property type="entry name" value="NRF"/>
    <property type="match status" value="1"/>
</dbReference>
<dbReference type="PANTHER" id="PTHR11161:SF0">
    <property type="entry name" value="O-ACYLTRANSFERASE LIKE PROTEIN"/>
    <property type="match status" value="1"/>
</dbReference>
<evidence type="ECO:0000259" key="2">
    <source>
        <dbReference type="Pfam" id="PF20146"/>
    </source>
</evidence>
<keyword evidence="3" id="KW-1185">Reference proteome</keyword>
<dbReference type="InterPro" id="IPR006621">
    <property type="entry name" value="Nose-resist-to-fluoxetine_N"/>
</dbReference>
<sequence length="261" mass="29351">MDQFKQVRGDGENGACEGKQCKEEKEKRTNNLYTEALSRLQCLRDLKQRPDQHSDLVTNVLSAVDKFHFSDFANFIDHSSANERKENGQPIQDIGYFGDQQTSRILRSSETHESIKGRKENSAKIEDEFGDDTATDTGFCSNSGPVGEAWTDVFGNASSACFQDVARTIQAFVDGESWAVEMLDAWGKPGPSLKRGRFQFAGDYDQCREARAPPLPEGERRGFDGRYCVLQLDYGQRSDTKAELEAKGETINIDRKIHRSM</sequence>
<feature type="compositionally biased region" description="Basic and acidic residues" evidence="1">
    <location>
        <begin position="1"/>
        <end position="11"/>
    </location>
</feature>
<gene>
    <name evidence="4" type="primary">LOC101856764</name>
</gene>
<evidence type="ECO:0000313" key="4">
    <source>
        <dbReference type="RefSeq" id="XP_005110925.2"/>
    </source>
</evidence>
<accession>A0ABM0K7X9</accession>
<dbReference type="GeneID" id="101856764"/>
<protein>
    <submittedName>
        <fullName evidence="4">Uncharacterized protein LOC101856764</fullName>
    </submittedName>
</protein>
<organism evidence="3 4">
    <name type="scientific">Aplysia californica</name>
    <name type="common">California sea hare</name>
    <dbReference type="NCBI Taxonomy" id="6500"/>
    <lineage>
        <taxon>Eukaryota</taxon>
        <taxon>Metazoa</taxon>
        <taxon>Spiralia</taxon>
        <taxon>Lophotrochozoa</taxon>
        <taxon>Mollusca</taxon>
        <taxon>Gastropoda</taxon>
        <taxon>Heterobranchia</taxon>
        <taxon>Euthyneura</taxon>
        <taxon>Tectipleura</taxon>
        <taxon>Aplysiida</taxon>
        <taxon>Aplysioidea</taxon>
        <taxon>Aplysiidae</taxon>
        <taxon>Aplysia</taxon>
    </lineage>
</organism>